<reference evidence="5 6" key="1">
    <citation type="submission" date="2019-12" db="EMBL/GenBank/DDBJ databases">
        <authorList>
            <person name="Dong K."/>
        </authorList>
    </citation>
    <scope>NUCLEOTIDE SEQUENCE [LARGE SCALE GENOMIC DNA]</scope>
    <source>
        <strain evidence="5 6">JCM 31225</strain>
    </source>
</reference>
<dbReference type="EC" id="3.2.1.18" evidence="3"/>
<dbReference type="InterPro" id="IPR026856">
    <property type="entry name" value="Sialidase_fam"/>
</dbReference>
<accession>A0A6N8L421</accession>
<evidence type="ECO:0000256" key="1">
    <source>
        <dbReference type="ARBA" id="ARBA00000427"/>
    </source>
</evidence>
<evidence type="ECO:0000313" key="5">
    <source>
        <dbReference type="EMBL" id="MVZ62918.1"/>
    </source>
</evidence>
<evidence type="ECO:0000259" key="4">
    <source>
        <dbReference type="Pfam" id="PF13088"/>
    </source>
</evidence>
<dbReference type="CDD" id="cd15482">
    <property type="entry name" value="Sialidase_non-viral"/>
    <property type="match status" value="1"/>
</dbReference>
<dbReference type="GO" id="GO:0009313">
    <property type="term" value="P:oligosaccharide catabolic process"/>
    <property type="evidence" value="ECO:0007669"/>
    <property type="project" value="TreeGrafter"/>
</dbReference>
<dbReference type="Gene3D" id="2.120.10.10">
    <property type="match status" value="1"/>
</dbReference>
<dbReference type="GO" id="GO:0006689">
    <property type="term" value="P:ganglioside catabolic process"/>
    <property type="evidence" value="ECO:0007669"/>
    <property type="project" value="TreeGrafter"/>
</dbReference>
<comment type="similarity">
    <text evidence="2">Belongs to the glycosyl hydrolase 33 family.</text>
</comment>
<dbReference type="Pfam" id="PF13088">
    <property type="entry name" value="BNR_2"/>
    <property type="match status" value="1"/>
</dbReference>
<dbReference type="PANTHER" id="PTHR10628:SF30">
    <property type="entry name" value="EXO-ALPHA-SIALIDASE"/>
    <property type="match status" value="1"/>
</dbReference>
<evidence type="ECO:0000313" key="6">
    <source>
        <dbReference type="Proteomes" id="UP000435036"/>
    </source>
</evidence>
<dbReference type="InterPro" id="IPR011040">
    <property type="entry name" value="Sialidase"/>
</dbReference>
<comment type="catalytic activity">
    <reaction evidence="1">
        <text>Hydrolysis of alpha-(2-&gt;3)-, alpha-(2-&gt;6)-, alpha-(2-&gt;8)- glycosidic linkages of terminal sialic acid residues in oligosaccharides, glycoproteins, glycolipids, colominic acid and synthetic substrates.</text>
        <dbReference type="EC" id="3.2.1.18"/>
    </reaction>
</comment>
<dbReference type="GO" id="GO:0005737">
    <property type="term" value="C:cytoplasm"/>
    <property type="evidence" value="ECO:0007669"/>
    <property type="project" value="TreeGrafter"/>
</dbReference>
<dbReference type="SUPFAM" id="SSF50939">
    <property type="entry name" value="Sialidases"/>
    <property type="match status" value="1"/>
</dbReference>
<gene>
    <name evidence="5" type="ORF">GQF63_12860</name>
</gene>
<comment type="caution">
    <text evidence="5">The sequence shown here is derived from an EMBL/GenBank/DDBJ whole genome shotgun (WGS) entry which is preliminary data.</text>
</comment>
<dbReference type="Proteomes" id="UP000435036">
    <property type="component" value="Unassembled WGS sequence"/>
</dbReference>
<dbReference type="GO" id="GO:0004308">
    <property type="term" value="F:exo-alpha-sialidase activity"/>
    <property type="evidence" value="ECO:0007669"/>
    <property type="project" value="UniProtKB-EC"/>
</dbReference>
<dbReference type="AlphaFoldDB" id="A0A6N8L421"/>
<dbReference type="InterPro" id="IPR036278">
    <property type="entry name" value="Sialidase_sf"/>
</dbReference>
<evidence type="ECO:0000256" key="3">
    <source>
        <dbReference type="ARBA" id="ARBA00012733"/>
    </source>
</evidence>
<dbReference type="PANTHER" id="PTHR10628">
    <property type="entry name" value="SIALIDASE"/>
    <property type="match status" value="1"/>
</dbReference>
<protein>
    <recommendedName>
        <fullName evidence="3">exo-alpha-sialidase</fullName>
        <ecNumber evidence="3">3.2.1.18</ecNumber>
    </recommendedName>
</protein>
<evidence type="ECO:0000256" key="2">
    <source>
        <dbReference type="ARBA" id="ARBA00009348"/>
    </source>
</evidence>
<sequence>MMKLTRLLILFTGFYIPFLAFSQDHKELSKVISKGGTAGEYQAFTDVVQLKNGDLLAVFYAGESHVTYPSESYPKAGRICMVRSTDEGKSWSRPITIYDDHADNRDPHISQMNDGTVIVTFFNTLFGEIIEKTKIDTTKSLAHYQGQRRVTKNGGIHYITSIDNGETWSAINTIQTGEYSNACSAPMRQLRNGNWIYPAYHQRNEEAFGVVYISTNKGREWSEGKYIGKGEVKYLPAETDIITLKNGDILAALRGDIKRDDKLHFSISKDQGQSWGKVVDSGFQGHCPHFIRLKSGAIVLTYRAFTDDSSASSGYTGLRISYDEGKTWQGPYLIDKFWGAYASTVELGDNSLLITYYEEGNQSAVRVIKTHAPKQSKVNISYSKPEPLVRLKF</sequence>
<dbReference type="EMBL" id="WSQA01000009">
    <property type="protein sequence ID" value="MVZ62918.1"/>
    <property type="molecule type" value="Genomic_DNA"/>
</dbReference>
<dbReference type="GO" id="GO:0016020">
    <property type="term" value="C:membrane"/>
    <property type="evidence" value="ECO:0007669"/>
    <property type="project" value="TreeGrafter"/>
</dbReference>
<dbReference type="RefSeq" id="WP_160369640.1">
    <property type="nucleotide sequence ID" value="NZ_WSQA01000009.1"/>
</dbReference>
<dbReference type="OrthoDB" id="7294637at2"/>
<proteinExistence type="inferred from homology"/>
<name>A0A6N8L421_9SPHI</name>
<keyword evidence="6" id="KW-1185">Reference proteome</keyword>
<feature type="domain" description="Sialidase" evidence="4">
    <location>
        <begin position="213"/>
        <end position="334"/>
    </location>
</feature>
<organism evidence="5 6">
    <name type="scientific">Sphingobacterium humi</name>
    <dbReference type="NCBI Taxonomy" id="1796905"/>
    <lineage>
        <taxon>Bacteria</taxon>
        <taxon>Pseudomonadati</taxon>
        <taxon>Bacteroidota</taxon>
        <taxon>Sphingobacteriia</taxon>
        <taxon>Sphingobacteriales</taxon>
        <taxon>Sphingobacteriaceae</taxon>
        <taxon>Sphingobacterium</taxon>
    </lineage>
</organism>